<reference evidence="2" key="3">
    <citation type="submission" date="2015-04" db="UniProtKB">
        <authorList>
            <consortium name="EnsemblPlants"/>
        </authorList>
    </citation>
    <scope>IDENTIFICATION</scope>
    <source>
        <strain evidence="2">cv. Jemalong A17</strain>
    </source>
</reference>
<dbReference type="HOGENOM" id="CLU_2964391_0_0_1"/>
<dbReference type="AlphaFoldDB" id="A0A072U1B8"/>
<dbReference type="EnsemblPlants" id="KEH23236">
    <property type="protein sequence ID" value="KEH23236"/>
    <property type="gene ID" value="MTR_7g070933"/>
</dbReference>
<organism evidence="1 3">
    <name type="scientific">Medicago truncatula</name>
    <name type="common">Barrel medic</name>
    <name type="synonym">Medicago tribuloides</name>
    <dbReference type="NCBI Taxonomy" id="3880"/>
    <lineage>
        <taxon>Eukaryota</taxon>
        <taxon>Viridiplantae</taxon>
        <taxon>Streptophyta</taxon>
        <taxon>Embryophyta</taxon>
        <taxon>Tracheophyta</taxon>
        <taxon>Spermatophyta</taxon>
        <taxon>Magnoliopsida</taxon>
        <taxon>eudicotyledons</taxon>
        <taxon>Gunneridae</taxon>
        <taxon>Pentapetalae</taxon>
        <taxon>rosids</taxon>
        <taxon>fabids</taxon>
        <taxon>Fabales</taxon>
        <taxon>Fabaceae</taxon>
        <taxon>Papilionoideae</taxon>
        <taxon>50 kb inversion clade</taxon>
        <taxon>NPAAA clade</taxon>
        <taxon>Hologalegina</taxon>
        <taxon>IRL clade</taxon>
        <taxon>Trifolieae</taxon>
        <taxon>Medicago</taxon>
    </lineage>
</organism>
<accession>A0A072U1B8</accession>
<evidence type="ECO:0000313" key="3">
    <source>
        <dbReference type="Proteomes" id="UP000002051"/>
    </source>
</evidence>
<keyword evidence="3" id="KW-1185">Reference proteome</keyword>
<name>A0A072U1B8_MEDTR</name>
<reference evidence="1 3" key="2">
    <citation type="journal article" date="2014" name="BMC Genomics">
        <title>An improved genome release (version Mt4.0) for the model legume Medicago truncatula.</title>
        <authorList>
            <person name="Tang H."/>
            <person name="Krishnakumar V."/>
            <person name="Bidwell S."/>
            <person name="Rosen B."/>
            <person name="Chan A."/>
            <person name="Zhou S."/>
            <person name="Gentzbittel L."/>
            <person name="Childs K.L."/>
            <person name="Yandell M."/>
            <person name="Gundlach H."/>
            <person name="Mayer K.F."/>
            <person name="Schwartz D.C."/>
            <person name="Town C.D."/>
        </authorList>
    </citation>
    <scope>GENOME REANNOTATION</scope>
    <source>
        <strain evidence="1">A17</strain>
        <strain evidence="2 3">cv. Jemalong A17</strain>
    </source>
</reference>
<dbReference type="EMBL" id="CM001223">
    <property type="protein sequence ID" value="KEH23236.1"/>
    <property type="molecule type" value="Genomic_DNA"/>
</dbReference>
<evidence type="ECO:0000313" key="2">
    <source>
        <dbReference type="EnsemblPlants" id="KEH23236"/>
    </source>
</evidence>
<reference evidence="1 3" key="1">
    <citation type="journal article" date="2011" name="Nature">
        <title>The Medicago genome provides insight into the evolution of rhizobial symbioses.</title>
        <authorList>
            <person name="Young N.D."/>
            <person name="Debelle F."/>
            <person name="Oldroyd G.E."/>
            <person name="Geurts R."/>
            <person name="Cannon S.B."/>
            <person name="Udvardi M.K."/>
            <person name="Benedito V.A."/>
            <person name="Mayer K.F."/>
            <person name="Gouzy J."/>
            <person name="Schoof H."/>
            <person name="Van de Peer Y."/>
            <person name="Proost S."/>
            <person name="Cook D.R."/>
            <person name="Meyers B.C."/>
            <person name="Spannagl M."/>
            <person name="Cheung F."/>
            <person name="De Mita S."/>
            <person name="Krishnakumar V."/>
            <person name="Gundlach H."/>
            <person name="Zhou S."/>
            <person name="Mudge J."/>
            <person name="Bharti A.K."/>
            <person name="Murray J.D."/>
            <person name="Naoumkina M.A."/>
            <person name="Rosen B."/>
            <person name="Silverstein K.A."/>
            <person name="Tang H."/>
            <person name="Rombauts S."/>
            <person name="Zhao P.X."/>
            <person name="Zhou P."/>
            <person name="Barbe V."/>
            <person name="Bardou P."/>
            <person name="Bechner M."/>
            <person name="Bellec A."/>
            <person name="Berger A."/>
            <person name="Berges H."/>
            <person name="Bidwell S."/>
            <person name="Bisseling T."/>
            <person name="Choisne N."/>
            <person name="Couloux A."/>
            <person name="Denny R."/>
            <person name="Deshpande S."/>
            <person name="Dai X."/>
            <person name="Doyle J.J."/>
            <person name="Dudez A.M."/>
            <person name="Farmer A.D."/>
            <person name="Fouteau S."/>
            <person name="Franken C."/>
            <person name="Gibelin C."/>
            <person name="Gish J."/>
            <person name="Goldstein S."/>
            <person name="Gonzalez A.J."/>
            <person name="Green P.J."/>
            <person name="Hallab A."/>
            <person name="Hartog M."/>
            <person name="Hua A."/>
            <person name="Humphray S.J."/>
            <person name="Jeong D.H."/>
            <person name="Jing Y."/>
            <person name="Jocker A."/>
            <person name="Kenton S.M."/>
            <person name="Kim D.J."/>
            <person name="Klee K."/>
            <person name="Lai H."/>
            <person name="Lang C."/>
            <person name="Lin S."/>
            <person name="Macmil S.L."/>
            <person name="Magdelenat G."/>
            <person name="Matthews L."/>
            <person name="McCorrison J."/>
            <person name="Monaghan E.L."/>
            <person name="Mun J.H."/>
            <person name="Najar F.Z."/>
            <person name="Nicholson C."/>
            <person name="Noirot C."/>
            <person name="O'Bleness M."/>
            <person name="Paule C.R."/>
            <person name="Poulain J."/>
            <person name="Prion F."/>
            <person name="Qin B."/>
            <person name="Qu C."/>
            <person name="Retzel E.F."/>
            <person name="Riddle C."/>
            <person name="Sallet E."/>
            <person name="Samain S."/>
            <person name="Samson N."/>
            <person name="Sanders I."/>
            <person name="Saurat O."/>
            <person name="Scarpelli C."/>
            <person name="Schiex T."/>
            <person name="Segurens B."/>
            <person name="Severin A.J."/>
            <person name="Sherrier D.J."/>
            <person name="Shi R."/>
            <person name="Sims S."/>
            <person name="Singer S.R."/>
            <person name="Sinharoy S."/>
            <person name="Sterck L."/>
            <person name="Viollet A."/>
            <person name="Wang B.B."/>
            <person name="Wang K."/>
            <person name="Wang M."/>
            <person name="Wang X."/>
            <person name="Warfsmann J."/>
            <person name="Weissenbach J."/>
            <person name="White D.D."/>
            <person name="White J.D."/>
            <person name="Wiley G.B."/>
            <person name="Wincker P."/>
            <person name="Xing Y."/>
            <person name="Yang L."/>
            <person name="Yao Z."/>
            <person name="Ying F."/>
            <person name="Zhai J."/>
            <person name="Zhou L."/>
            <person name="Zuber A."/>
            <person name="Denarie J."/>
            <person name="Dixon R.A."/>
            <person name="May G.D."/>
            <person name="Schwartz D.C."/>
            <person name="Rogers J."/>
            <person name="Quetier F."/>
            <person name="Town C.D."/>
            <person name="Roe B.A."/>
        </authorList>
    </citation>
    <scope>NUCLEOTIDE SEQUENCE [LARGE SCALE GENOMIC DNA]</scope>
    <source>
        <strain evidence="1">A17</strain>
        <strain evidence="2 3">cv. Jemalong A17</strain>
    </source>
</reference>
<dbReference type="Proteomes" id="UP000002051">
    <property type="component" value="Unassembled WGS sequence"/>
</dbReference>
<sequence>METQIKVAIEFIMFIIEPNEFNKCAVAISSNIAVVFSTRKELDAALIRSMLKSNNIQDI</sequence>
<proteinExistence type="predicted"/>
<gene>
    <name evidence="1" type="ordered locus">MTR_7g070933</name>
</gene>
<evidence type="ECO:0000313" key="1">
    <source>
        <dbReference type="EMBL" id="KEH23236.1"/>
    </source>
</evidence>
<protein>
    <submittedName>
        <fullName evidence="1 2">Uncharacterized protein</fullName>
    </submittedName>
</protein>